<gene>
    <name evidence="4" type="ORF">psyc5s11_31390</name>
</gene>
<protein>
    <recommendedName>
        <fullName evidence="3">Phosphoribosyltransferase domain-containing protein</fullName>
    </recommendedName>
</protein>
<proteinExistence type="predicted"/>
<dbReference type="InterPro" id="IPR029057">
    <property type="entry name" value="PRTase-like"/>
</dbReference>
<reference evidence="5" key="1">
    <citation type="submission" date="2021-07" db="EMBL/GenBank/DDBJ databases">
        <title>Complete genome sequencing of a Clostridium isolate.</title>
        <authorList>
            <person name="Ueki A."/>
            <person name="Tonouchi A."/>
        </authorList>
    </citation>
    <scope>NUCLEOTIDE SEQUENCE [LARGE SCALE GENOMIC DNA]</scope>
    <source>
        <strain evidence="5">C5S11</strain>
    </source>
</reference>
<dbReference type="PANTHER" id="PTHR43363:SF1">
    <property type="entry name" value="HYPOXANTHINE-GUANINE PHOSPHORIBOSYLTRANSFERASE"/>
    <property type="match status" value="1"/>
</dbReference>
<dbReference type="SUPFAM" id="SSF53271">
    <property type="entry name" value="PRTase-like"/>
    <property type="match status" value="1"/>
</dbReference>
<evidence type="ECO:0000313" key="4">
    <source>
        <dbReference type="EMBL" id="BCZ47072.1"/>
    </source>
</evidence>
<accession>A0ABM7T7Y2</accession>
<sequence>MKCVTLYIENVKKDCFKLAGEIEKTNFKPDCVIYIKSGGYLVGKELADYFDIQLRGIRISREGNRVKLKLSFILNKLPQFVRVALRVLEFKSGIHKMKSNRFVTEVDNNLIKGKNVLLVDDSIDTGNTIITAIDFLKKSYGNNINMKVAGLNKFRLSEELVHTDYYIHEDSLIICPWSKDSKEYVEFNKVYNFGGNNV</sequence>
<dbReference type="EMBL" id="AP024849">
    <property type="protein sequence ID" value="BCZ47072.1"/>
    <property type="molecule type" value="Genomic_DNA"/>
</dbReference>
<evidence type="ECO:0000259" key="3">
    <source>
        <dbReference type="Pfam" id="PF00156"/>
    </source>
</evidence>
<evidence type="ECO:0000256" key="2">
    <source>
        <dbReference type="ARBA" id="ARBA00022679"/>
    </source>
</evidence>
<dbReference type="PANTHER" id="PTHR43363">
    <property type="entry name" value="HYPOXANTHINE PHOSPHORIBOSYLTRANSFERASE"/>
    <property type="match status" value="1"/>
</dbReference>
<dbReference type="CDD" id="cd06223">
    <property type="entry name" value="PRTases_typeI"/>
    <property type="match status" value="1"/>
</dbReference>
<feature type="domain" description="Phosphoribosyltransferase" evidence="3">
    <location>
        <begin position="9"/>
        <end position="142"/>
    </location>
</feature>
<organism evidence="4 5">
    <name type="scientific">Clostridium gelidum</name>
    <dbReference type="NCBI Taxonomy" id="704125"/>
    <lineage>
        <taxon>Bacteria</taxon>
        <taxon>Bacillati</taxon>
        <taxon>Bacillota</taxon>
        <taxon>Clostridia</taxon>
        <taxon>Eubacteriales</taxon>
        <taxon>Clostridiaceae</taxon>
        <taxon>Clostridium</taxon>
    </lineage>
</organism>
<name>A0ABM7T7Y2_9CLOT</name>
<dbReference type="Gene3D" id="3.40.50.2020">
    <property type="match status" value="1"/>
</dbReference>
<dbReference type="InterPro" id="IPR000836">
    <property type="entry name" value="PRTase_dom"/>
</dbReference>
<evidence type="ECO:0000313" key="5">
    <source>
        <dbReference type="Proteomes" id="UP000824633"/>
    </source>
</evidence>
<evidence type="ECO:0000256" key="1">
    <source>
        <dbReference type="ARBA" id="ARBA00022676"/>
    </source>
</evidence>
<dbReference type="Proteomes" id="UP000824633">
    <property type="component" value="Chromosome"/>
</dbReference>
<keyword evidence="1" id="KW-0328">Glycosyltransferase</keyword>
<keyword evidence="5" id="KW-1185">Reference proteome</keyword>
<keyword evidence="2" id="KW-0808">Transferase</keyword>
<dbReference type="Pfam" id="PF00156">
    <property type="entry name" value="Pribosyltran"/>
    <property type="match status" value="1"/>
</dbReference>